<keyword evidence="6 8" id="KW-0949">S-adenosyl-L-methionine</keyword>
<organism evidence="10 11">
    <name type="scientific">Phialemonium thermophilum</name>
    <dbReference type="NCBI Taxonomy" id="223376"/>
    <lineage>
        <taxon>Eukaryota</taxon>
        <taxon>Fungi</taxon>
        <taxon>Dikarya</taxon>
        <taxon>Ascomycota</taxon>
        <taxon>Pezizomycotina</taxon>
        <taxon>Sordariomycetes</taxon>
        <taxon>Sordariomycetidae</taxon>
        <taxon>Cephalothecales</taxon>
        <taxon>Cephalothecaceae</taxon>
        <taxon>Phialemonium</taxon>
    </lineage>
</organism>
<dbReference type="Gene3D" id="3.40.50.150">
    <property type="entry name" value="Vaccinia Virus protein VP39"/>
    <property type="match status" value="1"/>
</dbReference>
<accession>A0ABR3Y7A9</accession>
<dbReference type="InterPro" id="IPR042036">
    <property type="entry name" value="RRP8_N"/>
</dbReference>
<dbReference type="Pfam" id="PF05148">
    <property type="entry name" value="Methyltransf_8"/>
    <property type="match status" value="1"/>
</dbReference>
<feature type="region of interest" description="Disordered" evidence="9">
    <location>
        <begin position="291"/>
        <end position="319"/>
    </location>
</feature>
<comment type="subcellular location">
    <subcellularLocation>
        <location evidence="1 8">Nucleus</location>
        <location evidence="1 8">Nucleolus</location>
    </subcellularLocation>
</comment>
<feature type="compositionally biased region" description="Polar residues" evidence="9">
    <location>
        <begin position="38"/>
        <end position="47"/>
    </location>
</feature>
<keyword evidence="3 8" id="KW-0698">rRNA processing</keyword>
<proteinExistence type="inferred from homology"/>
<feature type="compositionally biased region" description="Acidic residues" evidence="9">
    <location>
        <begin position="125"/>
        <end position="135"/>
    </location>
</feature>
<dbReference type="SUPFAM" id="SSF53335">
    <property type="entry name" value="S-adenosyl-L-methionine-dependent methyltransferases"/>
    <property type="match status" value="1"/>
</dbReference>
<comment type="caution">
    <text evidence="10">The sequence shown here is derived from an EMBL/GenBank/DDBJ whole genome shotgun (WGS) entry which is preliminary data.</text>
</comment>
<keyword evidence="7 8" id="KW-0539">Nucleus</keyword>
<dbReference type="PANTHER" id="PTHR12787:SF0">
    <property type="entry name" value="RIBOSOMAL RNA-PROCESSING PROTEIN 8"/>
    <property type="match status" value="1"/>
</dbReference>
<feature type="compositionally biased region" description="Basic and acidic residues" evidence="9">
    <location>
        <begin position="51"/>
        <end position="65"/>
    </location>
</feature>
<dbReference type="CDD" id="cd02440">
    <property type="entry name" value="AdoMet_MTases"/>
    <property type="match status" value="1"/>
</dbReference>
<evidence type="ECO:0000256" key="9">
    <source>
        <dbReference type="SAM" id="MobiDB-lite"/>
    </source>
</evidence>
<evidence type="ECO:0000256" key="7">
    <source>
        <dbReference type="ARBA" id="ARBA00023242"/>
    </source>
</evidence>
<evidence type="ECO:0000313" key="11">
    <source>
        <dbReference type="Proteomes" id="UP001586593"/>
    </source>
</evidence>
<dbReference type="Proteomes" id="UP001586593">
    <property type="component" value="Unassembled WGS sequence"/>
</dbReference>
<dbReference type="Gene3D" id="1.10.10.2150">
    <property type="entry name" value="Ribosomal RNA-processing protein 8, N-terminal domain"/>
    <property type="match status" value="1"/>
</dbReference>
<keyword evidence="11" id="KW-1185">Reference proteome</keyword>
<keyword evidence="5 8" id="KW-0808">Transferase</keyword>
<protein>
    <recommendedName>
        <fullName evidence="8">Ribosomal RNA-processing protein 8</fullName>
        <ecNumber evidence="8">2.1.1.-</ecNumber>
    </recommendedName>
</protein>
<evidence type="ECO:0000256" key="5">
    <source>
        <dbReference type="ARBA" id="ARBA00022679"/>
    </source>
</evidence>
<comment type="similarity">
    <text evidence="2 8">Belongs to the methyltransferase superfamily. RRP8 family.</text>
</comment>
<gene>
    <name evidence="10" type="ORF">VTK73DRAFT_8341</name>
</gene>
<evidence type="ECO:0000313" key="10">
    <source>
        <dbReference type="EMBL" id="KAL1883805.1"/>
    </source>
</evidence>
<dbReference type="PANTHER" id="PTHR12787">
    <property type="entry name" value="RIBOSOMAL RNA-PROCESSING PROTEIN 8"/>
    <property type="match status" value="1"/>
</dbReference>
<dbReference type="InterPro" id="IPR029063">
    <property type="entry name" value="SAM-dependent_MTases_sf"/>
</dbReference>
<comment type="function">
    <text evidence="8">S-adenosyl-L-methionine-dependent methyltransferase that specifically methylates the N(1) position of adenine in helix 25.1 in 25S rRNA. Required both for ribosomal 40S and 60S subunits biogenesis. Required for efficient pre-rRNA cleavage at site A2.</text>
</comment>
<evidence type="ECO:0000256" key="8">
    <source>
        <dbReference type="RuleBase" id="RU365074"/>
    </source>
</evidence>
<evidence type="ECO:0000256" key="3">
    <source>
        <dbReference type="ARBA" id="ARBA00022552"/>
    </source>
</evidence>
<reference evidence="10 11" key="1">
    <citation type="journal article" date="2024" name="Commun. Biol.">
        <title>Comparative genomic analysis of thermophilic fungi reveals convergent evolutionary adaptations and gene losses.</title>
        <authorList>
            <person name="Steindorff A.S."/>
            <person name="Aguilar-Pontes M.V."/>
            <person name="Robinson A.J."/>
            <person name="Andreopoulos B."/>
            <person name="LaButti K."/>
            <person name="Kuo A."/>
            <person name="Mondo S."/>
            <person name="Riley R."/>
            <person name="Otillar R."/>
            <person name="Haridas S."/>
            <person name="Lipzen A."/>
            <person name="Grimwood J."/>
            <person name="Schmutz J."/>
            <person name="Clum A."/>
            <person name="Reid I.D."/>
            <person name="Moisan M.C."/>
            <person name="Butler G."/>
            <person name="Nguyen T.T.M."/>
            <person name="Dewar K."/>
            <person name="Conant G."/>
            <person name="Drula E."/>
            <person name="Henrissat B."/>
            <person name="Hansel C."/>
            <person name="Singer S."/>
            <person name="Hutchinson M.I."/>
            <person name="de Vries R.P."/>
            <person name="Natvig D.O."/>
            <person name="Powell A.J."/>
            <person name="Tsang A."/>
            <person name="Grigoriev I.V."/>
        </authorList>
    </citation>
    <scope>NUCLEOTIDE SEQUENCE [LARGE SCALE GENOMIC DNA]</scope>
    <source>
        <strain evidence="10 11">ATCC 24622</strain>
    </source>
</reference>
<dbReference type="EC" id="2.1.1.-" evidence="8"/>
<evidence type="ECO:0000256" key="2">
    <source>
        <dbReference type="ARBA" id="ARBA00006301"/>
    </source>
</evidence>
<evidence type="ECO:0000256" key="4">
    <source>
        <dbReference type="ARBA" id="ARBA00022603"/>
    </source>
</evidence>
<sequence>MFAVPGWSVSADKLKDETVATVSSEPVARSKKRKRPNANRTSVTNENVADLWEKVIENRDSDSKRASNKVDGSRNPQDPASSKKSSESKHKAQHERAERKKKKQRLEKSRSQSAPQPDDGKSQDEEWNGFEDELHDEQPKGKKPKKSAAGKDVPVVERTAARNGPGPSGKDANGSQSGKAMSGKSKATGEKTMSPATETTDPRSDGASQTPASAVQPKLTPLQAAMREKLISARFRHLNETLYTRPSAEAFKLFEESPEMFSEYHEGFRRQVGVWPENPVTTYINEIKARARIKPPRPGGYRHRSDRSDERSIVANDRLPLPRDRNGTCTIADLGCGDAALATALQPLQRKLRLDVRSFDLQSPSPLVTRADISNLPLPDGSVDVAIFCLALMGTNWIDFIEEAYRILRWKGELWIADIKSRFTAGSSTGKGKKPAVVAHSVGKRRKATGSTEGDVLEAQLAVEVDGVEDHRQETDVSAFVEVLRRRGFVLRGEPTDAIDLGNKMFVKMYFVKAASPTKGKGVAAINASQLPGKPGKKKFITGDEEDDPVNESAVLKPCVYKLR</sequence>
<feature type="compositionally biased region" description="Basic and acidic residues" evidence="9">
    <location>
        <begin position="84"/>
        <end position="98"/>
    </location>
</feature>
<evidence type="ECO:0000256" key="1">
    <source>
        <dbReference type="ARBA" id="ARBA00004604"/>
    </source>
</evidence>
<keyword evidence="4 8" id="KW-0489">Methyltransferase</keyword>
<feature type="region of interest" description="Disordered" evidence="9">
    <location>
        <begin position="1"/>
        <end position="219"/>
    </location>
</feature>
<evidence type="ECO:0000256" key="6">
    <source>
        <dbReference type="ARBA" id="ARBA00022691"/>
    </source>
</evidence>
<dbReference type="EMBL" id="JAZHXJ010000006">
    <property type="protein sequence ID" value="KAL1883805.1"/>
    <property type="molecule type" value="Genomic_DNA"/>
</dbReference>
<dbReference type="InterPro" id="IPR007823">
    <property type="entry name" value="RRP8"/>
</dbReference>
<name>A0ABR3Y7A9_9PEZI</name>
<feature type="compositionally biased region" description="Basic residues" evidence="9">
    <location>
        <begin position="291"/>
        <end position="305"/>
    </location>
</feature>